<proteinExistence type="predicted"/>
<protein>
    <recommendedName>
        <fullName evidence="4">Transglutaminase domain-containing protein</fullName>
    </recommendedName>
</protein>
<dbReference type="EMBL" id="QYYA01000003">
    <property type="protein sequence ID" value="RJG17245.1"/>
    <property type="molecule type" value="Genomic_DNA"/>
</dbReference>
<dbReference type="AlphaFoldDB" id="A0A418XWN9"/>
<name>A0A418XWN9_9GAMM</name>
<dbReference type="Proteomes" id="UP000283734">
    <property type="component" value="Unassembled WGS sequence"/>
</dbReference>
<organism evidence="2 3">
    <name type="scientific">Alcanivorax profundi</name>
    <dbReference type="NCBI Taxonomy" id="2338368"/>
    <lineage>
        <taxon>Bacteria</taxon>
        <taxon>Pseudomonadati</taxon>
        <taxon>Pseudomonadota</taxon>
        <taxon>Gammaproteobacteria</taxon>
        <taxon>Oceanospirillales</taxon>
        <taxon>Alcanivoracaceae</taxon>
        <taxon>Alcanivorax</taxon>
    </lineage>
</organism>
<feature type="region of interest" description="Disordered" evidence="1">
    <location>
        <begin position="58"/>
        <end position="77"/>
    </location>
</feature>
<evidence type="ECO:0000256" key="1">
    <source>
        <dbReference type="SAM" id="MobiDB-lite"/>
    </source>
</evidence>
<reference evidence="2 3" key="1">
    <citation type="submission" date="2018-09" db="EMBL/GenBank/DDBJ databases">
        <title>Alcanivorax profundi sp. nov., isolated from 1000 m-depth seawater of the Mariana Trench.</title>
        <authorList>
            <person name="Liu J."/>
        </authorList>
    </citation>
    <scope>NUCLEOTIDE SEQUENCE [LARGE SCALE GENOMIC DNA]</scope>
    <source>
        <strain evidence="2 3">MTEO17</strain>
    </source>
</reference>
<evidence type="ECO:0008006" key="4">
    <source>
        <dbReference type="Google" id="ProtNLM"/>
    </source>
</evidence>
<sequence>MLLLVGLIDASVASSAGGDSFSQWKAAQQRAFQDQMTRRQQLFRNMLSEDWTAVTAEPGQVRDPFPKPFSPPVKDGGKKPLAVPLADDMPEVITDPVPLLPQQGKALVFLGHSLLAPEWEWARVSDYDSPKGLVRGYERLTATRYQDTVRWLREQRQGLALGDWGLWKLVQAISESGHSTDGMQATVRQWFLLSELGWDVRLGYRQSKVVLLARTAQPVYGLAYYPVDGLAYYDLADVISAGESLSIHGQVSDSQPVDFAFYRHPVTVPDLQERQLRHGDELLSLEFDRELVRYYQGHPTVDLAFYFAAPLSEHVAQSLRASWARLEGRYTRPLDKLNALMRLVQFGLPYETDQEQFGREYYQLPDELLFHPAADCEDRSIFLVQALRLLLKVNAVGLLYPGHVAVAVDMPGEGDRQTVGRSAWLVADPTYIGALAGQTMPAFAGVIPEVIGAPVAGRWSSITSGGAGG</sequence>
<comment type="caution">
    <text evidence="2">The sequence shown here is derived from an EMBL/GenBank/DDBJ whole genome shotgun (WGS) entry which is preliminary data.</text>
</comment>
<gene>
    <name evidence="2" type="ORF">D4A39_10960</name>
</gene>
<dbReference type="Gene3D" id="3.10.620.30">
    <property type="match status" value="1"/>
</dbReference>
<evidence type="ECO:0000313" key="2">
    <source>
        <dbReference type="EMBL" id="RJG17245.1"/>
    </source>
</evidence>
<accession>A0A418XWN9</accession>
<evidence type="ECO:0000313" key="3">
    <source>
        <dbReference type="Proteomes" id="UP000283734"/>
    </source>
</evidence>
<keyword evidence="3" id="KW-1185">Reference proteome</keyword>